<dbReference type="SUPFAM" id="SSF53067">
    <property type="entry name" value="Actin-like ATPase domain"/>
    <property type="match status" value="1"/>
</dbReference>
<accession>A0A6B2LTU7</accession>
<organism evidence="2">
    <name type="scientific">Arcella intermedia</name>
    <dbReference type="NCBI Taxonomy" id="1963864"/>
    <lineage>
        <taxon>Eukaryota</taxon>
        <taxon>Amoebozoa</taxon>
        <taxon>Tubulinea</taxon>
        <taxon>Elardia</taxon>
        <taxon>Arcellinida</taxon>
        <taxon>Sphaerothecina</taxon>
        <taxon>Arcellidae</taxon>
        <taxon>Arcella</taxon>
    </lineage>
</organism>
<keyword evidence="1" id="KW-0472">Membrane</keyword>
<sequence length="93" mass="10597">MKFDKDIRELLYGNVVLSGGTSLLFGMARRLHKELIKLGTEGSCVNVIAPLNRKYLVWVGGSVLASLPLFQHIWTTKEQYDESGPMVYHRKQF</sequence>
<dbReference type="InterPro" id="IPR043129">
    <property type="entry name" value="ATPase_NBD"/>
</dbReference>
<dbReference type="Pfam" id="PF00022">
    <property type="entry name" value="Actin"/>
    <property type="match status" value="1"/>
</dbReference>
<reference evidence="2" key="1">
    <citation type="journal article" date="2020" name="J. Eukaryot. Microbiol.">
        <title>De novo Sequencing, Assembly and Annotation of the Transcriptome for the Free-Living Testate Amoeba Arcella intermedia.</title>
        <authorList>
            <person name="Ribeiro G.M."/>
            <person name="Porfirio-Sousa A.L."/>
            <person name="Maurer-Alcala X.X."/>
            <person name="Katz L.A."/>
            <person name="Lahr D.J.G."/>
        </authorList>
    </citation>
    <scope>NUCLEOTIDE SEQUENCE</scope>
</reference>
<name>A0A6B2LTU7_9EUKA</name>
<evidence type="ECO:0008006" key="3">
    <source>
        <dbReference type="Google" id="ProtNLM"/>
    </source>
</evidence>
<dbReference type="EMBL" id="GIBP01011408">
    <property type="protein sequence ID" value="NDV40377.1"/>
    <property type="molecule type" value="Transcribed_RNA"/>
</dbReference>
<proteinExistence type="predicted"/>
<keyword evidence="1" id="KW-1133">Transmembrane helix</keyword>
<feature type="transmembrane region" description="Helical" evidence="1">
    <location>
        <begin position="12"/>
        <end position="28"/>
    </location>
</feature>
<dbReference type="InterPro" id="IPR004000">
    <property type="entry name" value="Actin"/>
</dbReference>
<dbReference type="PANTHER" id="PTHR11937">
    <property type="entry name" value="ACTIN"/>
    <property type="match status" value="1"/>
</dbReference>
<evidence type="ECO:0000256" key="1">
    <source>
        <dbReference type="SAM" id="Phobius"/>
    </source>
</evidence>
<evidence type="ECO:0000313" key="2">
    <source>
        <dbReference type="EMBL" id="NDV40377.1"/>
    </source>
</evidence>
<dbReference type="Gene3D" id="3.30.420.40">
    <property type="match status" value="2"/>
</dbReference>
<keyword evidence="1" id="KW-0812">Transmembrane</keyword>
<protein>
    <recommendedName>
        <fullName evidence="3">Actin</fullName>
    </recommendedName>
</protein>
<dbReference type="AlphaFoldDB" id="A0A6B2LTU7"/>
<feature type="transmembrane region" description="Helical" evidence="1">
    <location>
        <begin position="55"/>
        <end position="74"/>
    </location>
</feature>